<dbReference type="EMBL" id="AYYR01000014">
    <property type="protein sequence ID" value="KRM77038.1"/>
    <property type="molecule type" value="Genomic_DNA"/>
</dbReference>
<dbReference type="PATRIC" id="fig|1423733.4.peg.752"/>
<organism evidence="3 4">
    <name type="scientific">Secundilactobacillus collinoides DSM 20515 = JCM 1123</name>
    <dbReference type="NCBI Taxonomy" id="1423733"/>
    <lineage>
        <taxon>Bacteria</taxon>
        <taxon>Bacillati</taxon>
        <taxon>Bacillota</taxon>
        <taxon>Bacilli</taxon>
        <taxon>Lactobacillales</taxon>
        <taxon>Lactobacillaceae</taxon>
        <taxon>Secundilactobacillus</taxon>
    </lineage>
</organism>
<protein>
    <recommendedName>
        <fullName evidence="1">Putative competence-damage inducible protein</fullName>
    </recommendedName>
</protein>
<dbReference type="PIRSF" id="PIRSF006728">
    <property type="entry name" value="CinA"/>
    <property type="match status" value="1"/>
</dbReference>
<feature type="domain" description="MoaB/Mog" evidence="2">
    <location>
        <begin position="4"/>
        <end position="172"/>
    </location>
</feature>
<dbReference type="Gene3D" id="3.90.950.20">
    <property type="entry name" value="CinA-like"/>
    <property type="match status" value="1"/>
</dbReference>
<dbReference type="InterPro" id="IPR001453">
    <property type="entry name" value="MoaB/Mog_dom"/>
</dbReference>
<dbReference type="Pfam" id="PF02464">
    <property type="entry name" value="CinA"/>
    <property type="match status" value="1"/>
</dbReference>
<dbReference type="STRING" id="33960.TY91_08515"/>
<dbReference type="PANTHER" id="PTHR13939:SF0">
    <property type="entry name" value="NMN AMIDOHYDROLASE-LIKE PROTEIN YFAY"/>
    <property type="match status" value="1"/>
</dbReference>
<dbReference type="InterPro" id="IPR036425">
    <property type="entry name" value="MoaB/Mog-like_dom_sf"/>
</dbReference>
<dbReference type="HAMAP" id="MF_00226_B">
    <property type="entry name" value="CinA_B"/>
    <property type="match status" value="1"/>
</dbReference>
<dbReference type="InterPro" id="IPR008136">
    <property type="entry name" value="CinA_C"/>
</dbReference>
<dbReference type="CDD" id="cd00885">
    <property type="entry name" value="cinA"/>
    <property type="match status" value="1"/>
</dbReference>
<evidence type="ECO:0000313" key="4">
    <source>
        <dbReference type="Proteomes" id="UP000051845"/>
    </source>
</evidence>
<dbReference type="PANTHER" id="PTHR13939">
    <property type="entry name" value="NICOTINAMIDE-NUCLEOTIDE AMIDOHYDROLASE PNCC"/>
    <property type="match status" value="1"/>
</dbReference>
<dbReference type="Proteomes" id="UP000051845">
    <property type="component" value="Unassembled WGS sequence"/>
</dbReference>
<dbReference type="NCBIfam" id="TIGR00199">
    <property type="entry name" value="PncC_domain"/>
    <property type="match status" value="1"/>
</dbReference>
<evidence type="ECO:0000256" key="1">
    <source>
        <dbReference type="HAMAP-Rule" id="MF_00226"/>
    </source>
</evidence>
<evidence type="ECO:0000313" key="3">
    <source>
        <dbReference type="EMBL" id="KRM77038.1"/>
    </source>
</evidence>
<dbReference type="Gene3D" id="3.40.980.10">
    <property type="entry name" value="MoaB/Mog-like domain"/>
    <property type="match status" value="1"/>
</dbReference>
<dbReference type="NCBIfam" id="NF001813">
    <property type="entry name" value="PRK00549.1"/>
    <property type="match status" value="1"/>
</dbReference>
<dbReference type="Pfam" id="PF18146">
    <property type="entry name" value="CinA_KH"/>
    <property type="match status" value="1"/>
</dbReference>
<reference evidence="3 4" key="1">
    <citation type="journal article" date="2015" name="Genome Announc.">
        <title>Expanding the biotechnology potential of lactobacilli through comparative genomics of 213 strains and associated genera.</title>
        <authorList>
            <person name="Sun Z."/>
            <person name="Harris H.M."/>
            <person name="McCann A."/>
            <person name="Guo C."/>
            <person name="Argimon S."/>
            <person name="Zhang W."/>
            <person name="Yang X."/>
            <person name="Jeffery I.B."/>
            <person name="Cooney J.C."/>
            <person name="Kagawa T.F."/>
            <person name="Liu W."/>
            <person name="Song Y."/>
            <person name="Salvetti E."/>
            <person name="Wrobel A."/>
            <person name="Rasinkangas P."/>
            <person name="Parkhill J."/>
            <person name="Rea M.C."/>
            <person name="O'Sullivan O."/>
            <person name="Ritari J."/>
            <person name="Douillard F.P."/>
            <person name="Paul Ross R."/>
            <person name="Yang R."/>
            <person name="Briner A.E."/>
            <person name="Felis G.E."/>
            <person name="de Vos W.M."/>
            <person name="Barrangou R."/>
            <person name="Klaenhammer T.R."/>
            <person name="Caufield P.W."/>
            <person name="Cui Y."/>
            <person name="Zhang H."/>
            <person name="O'Toole P.W."/>
        </authorList>
    </citation>
    <scope>NUCLEOTIDE SEQUENCE [LARGE SCALE GENOMIC DNA]</scope>
    <source>
        <strain evidence="3 4">DSM 20515</strain>
    </source>
</reference>
<dbReference type="NCBIfam" id="TIGR00200">
    <property type="entry name" value="cinA_nterm"/>
    <property type="match status" value="1"/>
</dbReference>
<dbReference type="SUPFAM" id="SSF142433">
    <property type="entry name" value="CinA-like"/>
    <property type="match status" value="1"/>
</dbReference>
<name>A0A0R2BCS0_SECCO</name>
<comment type="caution">
    <text evidence="3">The sequence shown here is derived from an EMBL/GenBank/DDBJ whole genome shotgun (WGS) entry which is preliminary data.</text>
</comment>
<evidence type="ECO:0000259" key="2">
    <source>
        <dbReference type="SMART" id="SM00852"/>
    </source>
</evidence>
<dbReference type="SMART" id="SM00852">
    <property type="entry name" value="MoCF_biosynth"/>
    <property type="match status" value="1"/>
</dbReference>
<sequence>MNAEIIAVGTELLLGQIANTNGAYLAQKLAGIGVNVYYQTVVGDNPKRLQTVFEGAQKRSDLVILIGGLGPTKDDLTKQVVAKALHVELATDTAALEKITAFQKQSGRLNTANNRLQALKLADAESLPNETGFAVGDYYRNPSGADVVLLPGPPSEFTIMVDRQLMPRLMEQGTENGVIFSKVMRFIGIGESELVTDLSDLIDQQTNPTIAPYAKVGEVTLRITATAESTAAAESRVDQMVAEVLKRDGKYCYGYGDDNSLAQVVVHQLIERHLSVTAAESLTAGEFQSTLGDVPGVSAVFPGGFVTYANEAKVSLLSIPQHIVDDYGVVSKETAVWMAQQAKAKLATDVAVSFTGVAGPDKLEDQPAGTVWIGIAYKDQPAEAYLFNFANGRAQIRRSSVLTGLNLIRQKLMTN</sequence>
<proteinExistence type="inferred from homology"/>
<dbReference type="Pfam" id="PF00994">
    <property type="entry name" value="MoCF_biosynth"/>
    <property type="match status" value="1"/>
</dbReference>
<accession>A0A0R2BCS0</accession>
<dbReference type="Gene3D" id="3.30.70.2860">
    <property type="match status" value="1"/>
</dbReference>
<comment type="similarity">
    <text evidence="1">Belongs to the CinA family.</text>
</comment>
<dbReference type="InterPro" id="IPR050101">
    <property type="entry name" value="CinA"/>
</dbReference>
<dbReference type="SUPFAM" id="SSF53218">
    <property type="entry name" value="Molybdenum cofactor biosynthesis proteins"/>
    <property type="match status" value="1"/>
</dbReference>
<dbReference type="RefSeq" id="WP_056996301.1">
    <property type="nucleotide sequence ID" value="NZ_AYYR01000014.1"/>
</dbReference>
<dbReference type="AlphaFoldDB" id="A0A0R2BCS0"/>
<dbReference type="InterPro" id="IPR036653">
    <property type="entry name" value="CinA-like_C"/>
</dbReference>
<dbReference type="InterPro" id="IPR008135">
    <property type="entry name" value="Competence-induced_CinA"/>
</dbReference>
<dbReference type="InterPro" id="IPR041424">
    <property type="entry name" value="CinA_KH"/>
</dbReference>
<gene>
    <name evidence="1" type="primary">cinA</name>
    <name evidence="3" type="ORF">FC82_GL000724</name>
</gene>